<evidence type="ECO:0008006" key="5">
    <source>
        <dbReference type="Google" id="ProtNLM"/>
    </source>
</evidence>
<accession>A0A010R4L6</accession>
<dbReference type="KEGG" id="cfj:CFIO01_06139"/>
<keyword evidence="1" id="KW-0175">Coiled coil</keyword>
<organism evidence="3 4">
    <name type="scientific">Colletotrichum fioriniae PJ7</name>
    <dbReference type="NCBI Taxonomy" id="1445577"/>
    <lineage>
        <taxon>Eukaryota</taxon>
        <taxon>Fungi</taxon>
        <taxon>Dikarya</taxon>
        <taxon>Ascomycota</taxon>
        <taxon>Pezizomycotina</taxon>
        <taxon>Sordariomycetes</taxon>
        <taxon>Hypocreomycetidae</taxon>
        <taxon>Glomerellales</taxon>
        <taxon>Glomerellaceae</taxon>
        <taxon>Colletotrichum</taxon>
        <taxon>Colletotrichum acutatum species complex</taxon>
    </lineage>
</organism>
<gene>
    <name evidence="3" type="ORF">CFIO01_06139</name>
</gene>
<dbReference type="EMBL" id="JARH01000924">
    <property type="protein sequence ID" value="EXF75181.1"/>
    <property type="molecule type" value="Genomic_DNA"/>
</dbReference>
<proteinExistence type="predicted"/>
<evidence type="ECO:0000313" key="3">
    <source>
        <dbReference type="EMBL" id="EXF75181.1"/>
    </source>
</evidence>
<feature type="compositionally biased region" description="Polar residues" evidence="2">
    <location>
        <begin position="49"/>
        <end position="67"/>
    </location>
</feature>
<dbReference type="Gene3D" id="1.10.287.110">
    <property type="entry name" value="DnaJ domain"/>
    <property type="match status" value="1"/>
</dbReference>
<sequence>MDPPTPIDHDSILGIGNDATQKCIEDAFYGLVGKARQYSQHEALDRAGRSQSTGMAGSSRNQDFNGMPTRQFSIHQMQITKAYKVLSDPVLRTRYDKSTQPVVRAKSLRLRRFSAWERRTSDGDALPEVTFAGVKQKLKEKLKKGKKRLEAVLETTAHKVKEAEARQKSRWPEVLATPQEESFYQQPAMPRPQIHQPQKQYYAEEQTPTTYEDFHKTPKDYQVRDRAATTDVYTRNSHIFNEAVEPRELKMRSPPNRARLVTSGRQPGCMDNGPHGWKGWHSTNKCLAPPDCPICEEFGSKFFCTKCNATTCMMCRLV</sequence>
<name>A0A010R4L6_9PEZI</name>
<dbReference type="HOGENOM" id="CLU_874381_0_0_1"/>
<evidence type="ECO:0000256" key="1">
    <source>
        <dbReference type="SAM" id="Coils"/>
    </source>
</evidence>
<evidence type="ECO:0000256" key="2">
    <source>
        <dbReference type="SAM" id="MobiDB-lite"/>
    </source>
</evidence>
<feature type="region of interest" description="Disordered" evidence="2">
    <location>
        <begin position="43"/>
        <end position="67"/>
    </location>
</feature>
<evidence type="ECO:0000313" key="4">
    <source>
        <dbReference type="Proteomes" id="UP000020467"/>
    </source>
</evidence>
<dbReference type="AlphaFoldDB" id="A0A010R4L6"/>
<feature type="coiled-coil region" evidence="1">
    <location>
        <begin position="135"/>
        <end position="166"/>
    </location>
</feature>
<dbReference type="Proteomes" id="UP000020467">
    <property type="component" value="Unassembled WGS sequence"/>
</dbReference>
<dbReference type="InterPro" id="IPR036869">
    <property type="entry name" value="J_dom_sf"/>
</dbReference>
<keyword evidence="4" id="KW-1185">Reference proteome</keyword>
<comment type="caution">
    <text evidence="3">The sequence shown here is derived from an EMBL/GenBank/DDBJ whole genome shotgun (WGS) entry which is preliminary data.</text>
</comment>
<protein>
    <recommendedName>
        <fullName evidence="5">J domain-containing protein</fullName>
    </recommendedName>
</protein>
<dbReference type="OrthoDB" id="10250354at2759"/>
<reference evidence="3 4" key="1">
    <citation type="submission" date="2014-02" db="EMBL/GenBank/DDBJ databases">
        <title>The genome sequence of Colletotrichum fioriniae PJ7.</title>
        <authorList>
            <person name="Baroncelli R."/>
            <person name="Thon M.R."/>
        </authorList>
    </citation>
    <scope>NUCLEOTIDE SEQUENCE [LARGE SCALE GENOMIC DNA]</scope>
    <source>
        <strain evidence="3 4">PJ7</strain>
    </source>
</reference>